<dbReference type="OMA" id="WISTREV"/>
<reference evidence="8 9" key="1">
    <citation type="journal article" date="2017" name="Plant Biotechnol. J.">
        <title>A comprehensive draft genome sequence for lupin (Lupinus angustifolius), an emerging health food: insights into plant-microbe interactions and legume evolution.</title>
        <authorList>
            <person name="Hane J.K."/>
            <person name="Ming Y."/>
            <person name="Kamphuis L.G."/>
            <person name="Nelson M.N."/>
            <person name="Garg G."/>
            <person name="Atkins C.A."/>
            <person name="Bayer P.E."/>
            <person name="Bravo A."/>
            <person name="Bringans S."/>
            <person name="Cannon S."/>
            <person name="Edwards D."/>
            <person name="Foley R."/>
            <person name="Gao L.L."/>
            <person name="Harrison M.J."/>
            <person name="Huang W."/>
            <person name="Hurgobin B."/>
            <person name="Li S."/>
            <person name="Liu C.W."/>
            <person name="McGrath A."/>
            <person name="Morahan G."/>
            <person name="Murray J."/>
            <person name="Weller J."/>
            <person name="Jian J."/>
            <person name="Singh K.B."/>
        </authorList>
    </citation>
    <scope>NUCLEOTIDE SEQUENCE [LARGE SCALE GENOMIC DNA]</scope>
    <source>
        <strain evidence="9">cv. Tanjil</strain>
        <tissue evidence="8">Whole plant</tissue>
    </source>
</reference>
<evidence type="ECO:0000256" key="4">
    <source>
        <dbReference type="ARBA" id="ARBA00023002"/>
    </source>
</evidence>
<dbReference type="GO" id="GO:0016491">
    <property type="term" value="F:oxidoreductase activity"/>
    <property type="evidence" value="ECO:0007669"/>
    <property type="project" value="UniProtKB-KW"/>
</dbReference>
<dbReference type="Pfam" id="PF03171">
    <property type="entry name" value="2OG-FeII_Oxy"/>
    <property type="match status" value="1"/>
</dbReference>
<evidence type="ECO:0000256" key="1">
    <source>
        <dbReference type="ARBA" id="ARBA00008056"/>
    </source>
</evidence>
<dbReference type="PROSITE" id="PS51471">
    <property type="entry name" value="FE2OG_OXY"/>
    <property type="match status" value="1"/>
</dbReference>
<dbReference type="InterPro" id="IPR027443">
    <property type="entry name" value="IPNS-like_sf"/>
</dbReference>
<evidence type="ECO:0000256" key="2">
    <source>
        <dbReference type="ARBA" id="ARBA00022723"/>
    </source>
</evidence>
<sequence>MEFGGSLPVPSVQELAKENLTAVPPRYQRPQQEESIISQVDDEYPRIPVIDLHNLLSQESGDAELEKLHLAFKEWGFFQLVNHGIESTFLDKVKLEIKDFFNLPMSEKNRFRQKQGDIEGFGQLFVVSEDQKLDWSDVFIMITRPIHKRKPHLFPYLPLPLRDTLELYSQEVKNVGMNIIAHIAKVLNTKEIVELFEDDMQMMRMNYYPPCPQPENAIGLTPHSDGAGLTLLLQLTEVEGLQIKKDGKWVPVKPLPNSFIVNIGDMLEIITNGIYRSIEHRATVNPSEERISFATFIFPKYDGELGPASTLVTEETPPQFKTTTVEEHLKSFLGRELDGKTYIASKKI</sequence>
<gene>
    <name evidence="8" type="ORF">TanjilG_03699</name>
</gene>
<dbReference type="AlphaFoldDB" id="A0A1J7GXV8"/>
<keyword evidence="2 6" id="KW-0479">Metal-binding</keyword>
<proteinExistence type="inferred from homology"/>
<dbReference type="GO" id="GO:0046872">
    <property type="term" value="F:metal ion binding"/>
    <property type="evidence" value="ECO:0007669"/>
    <property type="project" value="UniProtKB-KW"/>
</dbReference>
<evidence type="ECO:0000313" key="8">
    <source>
        <dbReference type="EMBL" id="OIW05310.1"/>
    </source>
</evidence>
<keyword evidence="3" id="KW-0847">Vitamin C</keyword>
<dbReference type="SUPFAM" id="SSF51197">
    <property type="entry name" value="Clavaminate synthase-like"/>
    <property type="match status" value="1"/>
</dbReference>
<dbReference type="Pfam" id="PF14226">
    <property type="entry name" value="DIOX_N"/>
    <property type="match status" value="1"/>
</dbReference>
<evidence type="ECO:0000259" key="7">
    <source>
        <dbReference type="PROSITE" id="PS51471"/>
    </source>
</evidence>
<dbReference type="EMBL" id="CM007369">
    <property type="protein sequence ID" value="OIW05310.1"/>
    <property type="molecule type" value="Genomic_DNA"/>
</dbReference>
<dbReference type="PANTHER" id="PTHR47991">
    <property type="entry name" value="OXOGLUTARATE/IRON-DEPENDENT DIOXYGENASE"/>
    <property type="match status" value="1"/>
</dbReference>
<name>A0A1J7GXV8_LUPAN</name>
<feature type="domain" description="Fe2OG dioxygenase" evidence="7">
    <location>
        <begin position="199"/>
        <end position="299"/>
    </location>
</feature>
<keyword evidence="4 6" id="KW-0560">Oxidoreductase</keyword>
<dbReference type="OrthoDB" id="288590at2759"/>
<dbReference type="FunFam" id="2.60.120.330:FF:000001">
    <property type="entry name" value="Protein SRG1"/>
    <property type="match status" value="1"/>
</dbReference>
<dbReference type="InterPro" id="IPR005123">
    <property type="entry name" value="Oxoglu/Fe-dep_dioxygenase_dom"/>
</dbReference>
<dbReference type="InterPro" id="IPR044861">
    <property type="entry name" value="IPNS-like_FE2OG_OXY"/>
</dbReference>
<evidence type="ECO:0000256" key="6">
    <source>
        <dbReference type="RuleBase" id="RU003682"/>
    </source>
</evidence>
<dbReference type="Proteomes" id="UP000188354">
    <property type="component" value="Chromosome LG09"/>
</dbReference>
<dbReference type="Gene3D" id="2.60.120.330">
    <property type="entry name" value="B-lactam Antibiotic, Isopenicillin N Synthase, Chain"/>
    <property type="match status" value="1"/>
</dbReference>
<accession>A0A1J7GXV8</accession>
<dbReference type="GO" id="GO:0031418">
    <property type="term" value="F:L-ascorbic acid binding"/>
    <property type="evidence" value="ECO:0007669"/>
    <property type="project" value="UniProtKB-KW"/>
</dbReference>
<keyword evidence="5 6" id="KW-0408">Iron</keyword>
<organism evidence="8 9">
    <name type="scientific">Lupinus angustifolius</name>
    <name type="common">Narrow-leaved blue lupine</name>
    <dbReference type="NCBI Taxonomy" id="3871"/>
    <lineage>
        <taxon>Eukaryota</taxon>
        <taxon>Viridiplantae</taxon>
        <taxon>Streptophyta</taxon>
        <taxon>Embryophyta</taxon>
        <taxon>Tracheophyta</taxon>
        <taxon>Spermatophyta</taxon>
        <taxon>Magnoliopsida</taxon>
        <taxon>eudicotyledons</taxon>
        <taxon>Gunneridae</taxon>
        <taxon>Pentapetalae</taxon>
        <taxon>rosids</taxon>
        <taxon>fabids</taxon>
        <taxon>Fabales</taxon>
        <taxon>Fabaceae</taxon>
        <taxon>Papilionoideae</taxon>
        <taxon>50 kb inversion clade</taxon>
        <taxon>genistoids sensu lato</taxon>
        <taxon>core genistoids</taxon>
        <taxon>Genisteae</taxon>
        <taxon>Lupinus</taxon>
    </lineage>
</organism>
<dbReference type="Gramene" id="OIW05310">
    <property type="protein sequence ID" value="OIW05310"/>
    <property type="gene ID" value="TanjilG_03699"/>
</dbReference>
<dbReference type="KEGG" id="lang:109356446"/>
<protein>
    <recommendedName>
        <fullName evidence="7">Fe2OG dioxygenase domain-containing protein</fullName>
    </recommendedName>
</protein>
<evidence type="ECO:0000313" key="9">
    <source>
        <dbReference type="Proteomes" id="UP000188354"/>
    </source>
</evidence>
<evidence type="ECO:0000256" key="3">
    <source>
        <dbReference type="ARBA" id="ARBA00022896"/>
    </source>
</evidence>
<evidence type="ECO:0000256" key="5">
    <source>
        <dbReference type="ARBA" id="ARBA00023004"/>
    </source>
</evidence>
<comment type="similarity">
    <text evidence="1 6">Belongs to the iron/ascorbate-dependent oxidoreductase family.</text>
</comment>
<keyword evidence="9" id="KW-1185">Reference proteome</keyword>
<dbReference type="InterPro" id="IPR050295">
    <property type="entry name" value="Plant_2OG-oxidoreductases"/>
</dbReference>
<dbReference type="InterPro" id="IPR026992">
    <property type="entry name" value="DIOX_N"/>
</dbReference>